<evidence type="ECO:0000313" key="18">
    <source>
        <dbReference type="Proteomes" id="UP000254103"/>
    </source>
</evidence>
<evidence type="ECO:0000256" key="2">
    <source>
        <dbReference type="ARBA" id="ARBA00022475"/>
    </source>
</evidence>
<dbReference type="Proteomes" id="UP000254141">
    <property type="component" value="Unassembled WGS sequence"/>
</dbReference>
<dbReference type="EMBL" id="UGLJ01000002">
    <property type="protein sequence ID" value="STT91823.1"/>
    <property type="molecule type" value="Genomic_DNA"/>
</dbReference>
<dbReference type="AlphaFoldDB" id="A0A060VEY8"/>
<dbReference type="Pfam" id="PF01810">
    <property type="entry name" value="LysE"/>
    <property type="match status" value="1"/>
</dbReference>
<keyword evidence="3 7" id="KW-0812">Transmembrane</keyword>
<keyword evidence="6 7" id="KW-0472">Membrane</keyword>
<feature type="transmembrane region" description="Helical" evidence="7">
    <location>
        <begin position="71"/>
        <end position="91"/>
    </location>
</feature>
<accession>A0A060VEY8</accession>
<dbReference type="NCBIfam" id="NF007653">
    <property type="entry name" value="PRK10323.1"/>
    <property type="match status" value="1"/>
</dbReference>
<dbReference type="RefSeq" id="WP_004177339.1">
    <property type="nucleotide sequence ID" value="NZ_AP026912.1"/>
</dbReference>
<feature type="transmembrane region" description="Helical" evidence="7">
    <location>
        <begin position="140"/>
        <end position="163"/>
    </location>
</feature>
<evidence type="ECO:0000256" key="5">
    <source>
        <dbReference type="ARBA" id="ARBA00022989"/>
    </source>
</evidence>
<feature type="transmembrane region" description="Helical" evidence="7">
    <location>
        <begin position="178"/>
        <end position="195"/>
    </location>
</feature>
<evidence type="ECO:0000313" key="22">
    <source>
        <dbReference type="Proteomes" id="UP000255099"/>
    </source>
</evidence>
<dbReference type="Proteomes" id="UP000250675">
    <property type="component" value="Unassembled WGS sequence"/>
</dbReference>
<dbReference type="Proteomes" id="UP000255192">
    <property type="component" value="Unassembled WGS sequence"/>
</dbReference>
<evidence type="ECO:0000313" key="10">
    <source>
        <dbReference type="EMBL" id="STT50452.1"/>
    </source>
</evidence>
<evidence type="ECO:0000256" key="3">
    <source>
        <dbReference type="ARBA" id="ARBA00022692"/>
    </source>
</evidence>
<evidence type="ECO:0000256" key="1">
    <source>
        <dbReference type="ARBA" id="ARBA00004651"/>
    </source>
</evidence>
<dbReference type="EMBL" id="UGLC01000002">
    <property type="protein sequence ID" value="STT52688.1"/>
    <property type="molecule type" value="Genomic_DNA"/>
</dbReference>
<dbReference type="Proteomes" id="UP000254387">
    <property type="component" value="Unassembled WGS sequence"/>
</dbReference>
<keyword evidence="5 7" id="KW-1133">Transmembrane helix</keyword>
<dbReference type="EMBL" id="UASO01000004">
    <property type="protein sequence ID" value="SQC22897.1"/>
    <property type="molecule type" value="Genomic_DNA"/>
</dbReference>
<evidence type="ECO:0000313" key="11">
    <source>
        <dbReference type="EMBL" id="STT52688.1"/>
    </source>
</evidence>
<sequence length="196" mass="21265">MTPTLISAFLTYTLITALTPGPNNILALSSVTSHGLRRSLRVLAGMSVGFIITMLICAALTFSLVELDSRFTLVLGWIGAAYILWLAWQIAKSKPATGTPSAEPVGFWASLGLQFVNVKIILYGITALSTFVLPVTREPVWLISVSLLLAAIGALGNLCWALAGHLFQRLFLLYGRQLNWMLAALLVYCAVRIVVE</sequence>
<dbReference type="PANTHER" id="PTHR30086">
    <property type="entry name" value="ARGININE EXPORTER PROTEIN ARGO"/>
    <property type="match status" value="1"/>
</dbReference>
<evidence type="ECO:0000313" key="14">
    <source>
        <dbReference type="EMBL" id="STU71976.1"/>
    </source>
</evidence>
<dbReference type="EMBL" id="JRRF01000003">
    <property type="protein sequence ID" value="KII07317.1"/>
    <property type="molecule type" value="Genomic_DNA"/>
</dbReference>
<reference evidence="17 18" key="2">
    <citation type="submission" date="2018-06" db="EMBL/GenBank/DDBJ databases">
        <authorList>
            <consortium name="Pathogen Informatics"/>
            <person name="Doyle S."/>
        </authorList>
    </citation>
    <scope>NUCLEOTIDE SEQUENCE [LARGE SCALE GENOMIC DNA]</scope>
    <source>
        <strain evidence="14 23">NCTC204</strain>
        <strain evidence="13 19">NCTC5051</strain>
        <strain evidence="12 18">NCTC5052</strain>
        <strain evidence="15 20">NCTC5053</strain>
        <strain evidence="11 21">NCTC8849</strain>
        <strain evidence="10 22">NCTC9637</strain>
        <strain evidence="9 17">NCTC9645</strain>
    </source>
</reference>
<feature type="transmembrane region" description="Helical" evidence="7">
    <location>
        <begin position="111"/>
        <end position="133"/>
    </location>
</feature>
<evidence type="ECO:0000256" key="7">
    <source>
        <dbReference type="SAM" id="Phobius"/>
    </source>
</evidence>
<name>A0A060VEY8_KLEPN</name>
<dbReference type="EMBL" id="UGMN01000004">
    <property type="protein sequence ID" value="STV21129.1"/>
    <property type="molecule type" value="Genomic_DNA"/>
</dbReference>
<dbReference type="EMBL" id="UGLU01000001">
    <property type="protein sequence ID" value="STU46767.1"/>
    <property type="molecule type" value="Genomic_DNA"/>
</dbReference>
<evidence type="ECO:0000313" key="21">
    <source>
        <dbReference type="Proteomes" id="UP000254799"/>
    </source>
</evidence>
<dbReference type="GO" id="GO:0015171">
    <property type="term" value="F:amino acid transmembrane transporter activity"/>
    <property type="evidence" value="ECO:0007669"/>
    <property type="project" value="TreeGrafter"/>
</dbReference>
<dbReference type="InterPro" id="IPR001123">
    <property type="entry name" value="LeuE-type"/>
</dbReference>
<evidence type="ECO:0000313" key="16">
    <source>
        <dbReference type="Proteomes" id="UP000031820"/>
    </source>
</evidence>
<keyword evidence="4" id="KW-0029">Amino-acid transport</keyword>
<evidence type="ECO:0000313" key="19">
    <source>
        <dbReference type="Proteomes" id="UP000254141"/>
    </source>
</evidence>
<evidence type="ECO:0000313" key="20">
    <source>
        <dbReference type="Proteomes" id="UP000254387"/>
    </source>
</evidence>
<evidence type="ECO:0000313" key="13">
    <source>
        <dbReference type="EMBL" id="STU46767.1"/>
    </source>
</evidence>
<organism evidence="10 22">
    <name type="scientific">Klebsiella pneumoniae</name>
    <dbReference type="NCBI Taxonomy" id="573"/>
    <lineage>
        <taxon>Bacteria</taxon>
        <taxon>Pseudomonadati</taxon>
        <taxon>Pseudomonadota</taxon>
        <taxon>Gammaproteobacteria</taxon>
        <taxon>Enterobacterales</taxon>
        <taxon>Enterobacteriaceae</taxon>
        <taxon>Klebsiella/Raoultella group</taxon>
        <taxon>Klebsiella</taxon>
        <taxon>Klebsiella pneumoniae complex</taxon>
    </lineage>
</organism>
<feature type="transmembrane region" description="Helical" evidence="7">
    <location>
        <begin position="43"/>
        <end position="64"/>
    </location>
</feature>
<evidence type="ECO:0000313" key="9">
    <source>
        <dbReference type="EMBL" id="SQC22897.1"/>
    </source>
</evidence>
<proteinExistence type="predicted"/>
<gene>
    <name evidence="10" type="primary">eamB</name>
    <name evidence="8" type="ORF">LS45_01825</name>
    <name evidence="14" type="ORF">NCTC204_00568</name>
    <name evidence="13" type="ORF">NCTC5051_00969</name>
    <name evidence="12" type="ORF">NCTC5052_00175</name>
    <name evidence="15" type="ORF">NCTC5053_02983</name>
    <name evidence="11" type="ORF">NCTC8849_01235</name>
    <name evidence="10" type="ORF">NCTC9637_05439</name>
    <name evidence="9" type="ORF">NCTC9645_03195</name>
</gene>
<evidence type="ECO:0000313" key="23">
    <source>
        <dbReference type="Proteomes" id="UP000255192"/>
    </source>
</evidence>
<dbReference type="GO" id="GO:0033228">
    <property type="term" value="P:cysteine export across plasma membrane"/>
    <property type="evidence" value="ECO:0007669"/>
    <property type="project" value="TreeGrafter"/>
</dbReference>
<dbReference type="Proteomes" id="UP000254103">
    <property type="component" value="Unassembled WGS sequence"/>
</dbReference>
<dbReference type="EMBL" id="UGLB01000003">
    <property type="protein sequence ID" value="STT50452.1"/>
    <property type="molecule type" value="Genomic_DNA"/>
</dbReference>
<evidence type="ECO:0000256" key="6">
    <source>
        <dbReference type="ARBA" id="ARBA00023136"/>
    </source>
</evidence>
<dbReference type="EMBL" id="UGMD01000002">
    <property type="protein sequence ID" value="STU71976.1"/>
    <property type="molecule type" value="Genomic_DNA"/>
</dbReference>
<reference evidence="8 16" key="1">
    <citation type="submission" date="2014-10" db="EMBL/GenBank/DDBJ databases">
        <title>Plasmid movement, recombination, and chromosomal integration amongst multidrug resistant commensal Escherichia coli clones within a single commercial turkey flock.</title>
        <authorList>
            <person name="Lang K."/>
            <person name="Dorn K."/>
            <person name="Danzeisen J."/>
            <person name="Johnson T."/>
        </authorList>
    </citation>
    <scope>NUCLEOTIDE SEQUENCE [LARGE SCALE GENOMIC DNA]</scope>
    <source>
        <strain evidence="8 16">UMNturkey9</strain>
    </source>
</reference>
<evidence type="ECO:0000313" key="15">
    <source>
        <dbReference type="EMBL" id="STV21129.1"/>
    </source>
</evidence>
<evidence type="ECO:0000313" key="8">
    <source>
        <dbReference type="EMBL" id="KII07317.1"/>
    </source>
</evidence>
<comment type="subcellular location">
    <subcellularLocation>
        <location evidence="1">Cell membrane</location>
        <topology evidence="1">Multi-pass membrane protein</topology>
    </subcellularLocation>
</comment>
<dbReference type="Proteomes" id="UP000031820">
    <property type="component" value="Unassembled WGS sequence"/>
</dbReference>
<dbReference type="Proteomes" id="UP000255099">
    <property type="component" value="Unassembled WGS sequence"/>
</dbReference>
<protein>
    <submittedName>
        <fullName evidence="8">Amino acid transporter</fullName>
    </submittedName>
    <submittedName>
        <fullName evidence="10">LysE family transporter</fullName>
    </submittedName>
</protein>
<evidence type="ECO:0000256" key="4">
    <source>
        <dbReference type="ARBA" id="ARBA00022970"/>
    </source>
</evidence>
<evidence type="ECO:0000313" key="17">
    <source>
        <dbReference type="Proteomes" id="UP000250675"/>
    </source>
</evidence>
<keyword evidence="4" id="KW-0813">Transport</keyword>
<dbReference type="GO" id="GO:0005886">
    <property type="term" value="C:plasma membrane"/>
    <property type="evidence" value="ECO:0007669"/>
    <property type="project" value="UniProtKB-SubCell"/>
</dbReference>
<dbReference type="Proteomes" id="UP000254799">
    <property type="component" value="Unassembled WGS sequence"/>
</dbReference>
<evidence type="ECO:0000313" key="12">
    <source>
        <dbReference type="EMBL" id="STT91823.1"/>
    </source>
</evidence>
<dbReference type="PANTHER" id="PTHR30086:SF20">
    <property type="entry name" value="ARGININE EXPORTER PROTEIN ARGO-RELATED"/>
    <property type="match status" value="1"/>
</dbReference>
<keyword evidence="2" id="KW-1003">Cell membrane</keyword>